<accession>A0A379E1Q4</accession>
<dbReference type="Pfam" id="PF17415">
    <property type="entry name" value="NigD_C"/>
    <property type="match status" value="1"/>
</dbReference>
<feature type="domain" description="NigD-like C-terminal" evidence="1">
    <location>
        <begin position="123"/>
        <end position="224"/>
    </location>
</feature>
<dbReference type="EMBL" id="UGTM01000001">
    <property type="protein sequence ID" value="SUB86605.1"/>
    <property type="molecule type" value="Genomic_DNA"/>
</dbReference>
<name>A0A379E1Q4_9BACT</name>
<proteinExistence type="predicted"/>
<dbReference type="Proteomes" id="UP000255469">
    <property type="component" value="Unassembled WGS sequence"/>
</dbReference>
<dbReference type="Gene3D" id="2.60.40.2370">
    <property type="entry name" value="NigD-like, C-terminal beta sandwich domain"/>
    <property type="match status" value="1"/>
</dbReference>
<evidence type="ECO:0000313" key="2">
    <source>
        <dbReference type="EMBL" id="SUB86605.1"/>
    </source>
</evidence>
<dbReference type="PROSITE" id="PS51257">
    <property type="entry name" value="PROKAR_LIPOPROTEIN"/>
    <property type="match status" value="1"/>
</dbReference>
<sequence>MDRLSKKIQGLLTVMTIIMTLFITGGCEHDFYETGDSGLSYLHTDFVEARTNTATAFFSAHTDDGVRLTLQPALKTLWATKGDTTYRALLYYNKVENGVTEPVAISPVAVLRIRLALDLPPVHTDPVGFESAWISRDRKYLNLGLKLKTGKSDDTRAVQSLGIVCDSVRRRSSGSRIFYLRLYHRQNGIPEYYSTRVFASIPLENLERKDSVVLDINTYKGKVRKQFAR</sequence>
<dbReference type="AlphaFoldDB" id="A0A379E1Q4"/>
<gene>
    <name evidence="2" type="ORF">NCTC13067_00245</name>
</gene>
<evidence type="ECO:0000313" key="3">
    <source>
        <dbReference type="Proteomes" id="UP000255469"/>
    </source>
</evidence>
<dbReference type="InterPro" id="IPR035376">
    <property type="entry name" value="NigD_C"/>
</dbReference>
<evidence type="ECO:0000259" key="1">
    <source>
        <dbReference type="Pfam" id="PF17415"/>
    </source>
</evidence>
<reference evidence="2 3" key="1">
    <citation type="submission" date="2018-06" db="EMBL/GenBank/DDBJ databases">
        <authorList>
            <consortium name="Pathogen Informatics"/>
            <person name="Doyle S."/>
        </authorList>
    </citation>
    <scope>NUCLEOTIDE SEQUENCE [LARGE SCALE GENOMIC DNA]</scope>
    <source>
        <strain evidence="2 3">NCTC13067</strain>
    </source>
</reference>
<dbReference type="RefSeq" id="WP_025067947.1">
    <property type="nucleotide sequence ID" value="NZ_CAUOME010000027.1"/>
</dbReference>
<protein>
    <submittedName>
        <fullName evidence="2">NigD-like protein</fullName>
    </submittedName>
</protein>
<organism evidence="2 3">
    <name type="scientific">Prevotella denticola</name>
    <dbReference type="NCBI Taxonomy" id="28129"/>
    <lineage>
        <taxon>Bacteria</taxon>
        <taxon>Pseudomonadati</taxon>
        <taxon>Bacteroidota</taxon>
        <taxon>Bacteroidia</taxon>
        <taxon>Bacteroidales</taxon>
        <taxon>Prevotellaceae</taxon>
        <taxon>Prevotella</taxon>
    </lineage>
</organism>
<dbReference type="InterPro" id="IPR038143">
    <property type="entry name" value="NigD-like_C_dom_sf"/>
</dbReference>